<keyword evidence="2" id="KW-1185">Reference proteome</keyword>
<reference evidence="1" key="1">
    <citation type="journal article" date="2021" name="bioRxiv">
        <title>Whole Genome Assembly and Annotation of Northern Wild Rice, Zizania palustris L., Supports a Whole Genome Duplication in the Zizania Genus.</title>
        <authorList>
            <person name="Haas M."/>
            <person name="Kono T."/>
            <person name="Macchietto M."/>
            <person name="Millas R."/>
            <person name="McGilp L."/>
            <person name="Shao M."/>
            <person name="Duquette J."/>
            <person name="Hirsch C.N."/>
            <person name="Kimball J."/>
        </authorList>
    </citation>
    <scope>NUCLEOTIDE SEQUENCE</scope>
    <source>
        <tissue evidence="1">Fresh leaf tissue</tissue>
    </source>
</reference>
<accession>A0A8J5W3A7</accession>
<dbReference type="Proteomes" id="UP000729402">
    <property type="component" value="Unassembled WGS sequence"/>
</dbReference>
<name>A0A8J5W3A7_ZIZPA</name>
<proteinExistence type="predicted"/>
<protein>
    <submittedName>
        <fullName evidence="1">Uncharacterized protein</fullName>
    </submittedName>
</protein>
<sequence>MFPFGFAEPSESYTFVGHRSMIGADITTLQIVTASELLSTVLSRSDSKTELYNNWSLFIEQSKDLIQKAIPTVVLFSGTEVVVGHWLRSLRYAEFYT</sequence>
<comment type="caution">
    <text evidence="1">The sequence shown here is derived from an EMBL/GenBank/DDBJ whole genome shotgun (WGS) entry which is preliminary data.</text>
</comment>
<organism evidence="1 2">
    <name type="scientific">Zizania palustris</name>
    <name type="common">Northern wild rice</name>
    <dbReference type="NCBI Taxonomy" id="103762"/>
    <lineage>
        <taxon>Eukaryota</taxon>
        <taxon>Viridiplantae</taxon>
        <taxon>Streptophyta</taxon>
        <taxon>Embryophyta</taxon>
        <taxon>Tracheophyta</taxon>
        <taxon>Spermatophyta</taxon>
        <taxon>Magnoliopsida</taxon>
        <taxon>Liliopsida</taxon>
        <taxon>Poales</taxon>
        <taxon>Poaceae</taxon>
        <taxon>BOP clade</taxon>
        <taxon>Oryzoideae</taxon>
        <taxon>Oryzeae</taxon>
        <taxon>Zizaniinae</taxon>
        <taxon>Zizania</taxon>
    </lineage>
</organism>
<dbReference type="EMBL" id="JAAALK010000283">
    <property type="protein sequence ID" value="KAG8075453.1"/>
    <property type="molecule type" value="Genomic_DNA"/>
</dbReference>
<evidence type="ECO:0000313" key="1">
    <source>
        <dbReference type="EMBL" id="KAG8075453.1"/>
    </source>
</evidence>
<gene>
    <name evidence="1" type="ORF">GUJ93_ZPchr0006g44827</name>
</gene>
<reference evidence="1" key="2">
    <citation type="submission" date="2021-02" db="EMBL/GenBank/DDBJ databases">
        <authorList>
            <person name="Kimball J.A."/>
            <person name="Haas M.W."/>
            <person name="Macchietto M."/>
            <person name="Kono T."/>
            <person name="Duquette J."/>
            <person name="Shao M."/>
        </authorList>
    </citation>
    <scope>NUCLEOTIDE SEQUENCE</scope>
    <source>
        <tissue evidence="1">Fresh leaf tissue</tissue>
    </source>
</reference>
<evidence type="ECO:0000313" key="2">
    <source>
        <dbReference type="Proteomes" id="UP000729402"/>
    </source>
</evidence>
<dbReference type="AlphaFoldDB" id="A0A8J5W3A7"/>